<feature type="region of interest" description="Disordered" evidence="1">
    <location>
        <begin position="58"/>
        <end position="96"/>
    </location>
</feature>
<organism evidence="2 3">
    <name type="scientific">Globodera pallida</name>
    <name type="common">Potato cyst nematode worm</name>
    <name type="synonym">Heterodera pallida</name>
    <dbReference type="NCBI Taxonomy" id="36090"/>
    <lineage>
        <taxon>Eukaryota</taxon>
        <taxon>Metazoa</taxon>
        <taxon>Ecdysozoa</taxon>
        <taxon>Nematoda</taxon>
        <taxon>Chromadorea</taxon>
        <taxon>Rhabditida</taxon>
        <taxon>Tylenchina</taxon>
        <taxon>Tylenchomorpha</taxon>
        <taxon>Tylenchoidea</taxon>
        <taxon>Heteroderidae</taxon>
        <taxon>Heteroderinae</taxon>
        <taxon>Globodera</taxon>
    </lineage>
</organism>
<reference evidence="2" key="2">
    <citation type="submission" date="2014-05" db="EMBL/GenBank/DDBJ databases">
        <title>The genome and life-stage specific transcriptomes of Globodera pallida elucidate key aspects of plant parasitism by a cyst nematode.</title>
        <authorList>
            <person name="Cotton J.A."/>
            <person name="Lilley C.J."/>
            <person name="Jones L.M."/>
            <person name="Kikuchi T."/>
            <person name="Reid A.J."/>
            <person name="Thorpe P."/>
            <person name="Tsai I.J."/>
            <person name="Beasley H."/>
            <person name="Blok V."/>
            <person name="Cock P.J.A."/>
            <person name="Van den Akker S.E."/>
            <person name="Holroyd N."/>
            <person name="Hunt M."/>
            <person name="Mantelin S."/>
            <person name="Naghra H."/>
            <person name="Pain A."/>
            <person name="Palomares-Rius J.E."/>
            <person name="Zarowiecki M."/>
            <person name="Berriman M."/>
            <person name="Jones J.T."/>
            <person name="Urwin P.E."/>
        </authorList>
    </citation>
    <scope>NUCLEOTIDE SEQUENCE [LARGE SCALE GENOMIC DNA]</scope>
    <source>
        <strain evidence="2">Lindley</strain>
    </source>
</reference>
<evidence type="ECO:0000256" key="1">
    <source>
        <dbReference type="SAM" id="MobiDB-lite"/>
    </source>
</evidence>
<dbReference type="Proteomes" id="UP000050741">
    <property type="component" value="Unassembled WGS sequence"/>
</dbReference>
<sequence>SCQQQRHKRQTEGYGASPTGAPVVSGGGGTSGAARNPHPVAAAAPVAAPQGTCCGCGQSAPGLPGLPGRPGNDGTPGQQGSNGKNGPDAPPPAPAPKVELYVTFLLKGIDIHFFGNFNPKIFFQAEKF</sequence>
<evidence type="ECO:0000313" key="2">
    <source>
        <dbReference type="Proteomes" id="UP000050741"/>
    </source>
</evidence>
<reference evidence="2" key="1">
    <citation type="submission" date="2013-12" db="EMBL/GenBank/DDBJ databases">
        <authorList>
            <person name="Aslett M."/>
        </authorList>
    </citation>
    <scope>NUCLEOTIDE SEQUENCE [LARGE SCALE GENOMIC DNA]</scope>
    <source>
        <strain evidence="2">Lindley</strain>
    </source>
</reference>
<protein>
    <submittedName>
        <fullName evidence="3">Collagen triple helix repeat protein</fullName>
    </submittedName>
</protein>
<proteinExistence type="predicted"/>
<feature type="compositionally biased region" description="Polar residues" evidence="1">
    <location>
        <begin position="75"/>
        <end position="84"/>
    </location>
</feature>
<reference evidence="3" key="3">
    <citation type="submission" date="2016-06" db="UniProtKB">
        <authorList>
            <consortium name="WormBaseParasite"/>
        </authorList>
    </citation>
    <scope>IDENTIFICATION</scope>
</reference>
<dbReference type="AlphaFoldDB" id="A0A183CR18"/>
<name>A0A183CR18_GLOPA</name>
<accession>A0A183CR18</accession>
<dbReference type="WBParaSite" id="GPLIN_001532600">
    <property type="protein sequence ID" value="GPLIN_001532600"/>
    <property type="gene ID" value="GPLIN_001532600"/>
</dbReference>
<evidence type="ECO:0000313" key="3">
    <source>
        <dbReference type="WBParaSite" id="GPLIN_001532600"/>
    </source>
</evidence>
<feature type="region of interest" description="Disordered" evidence="1">
    <location>
        <begin position="1"/>
        <end position="37"/>
    </location>
</feature>
<keyword evidence="2" id="KW-1185">Reference proteome</keyword>